<proteinExistence type="predicted"/>
<gene>
    <name evidence="4" type="primary">LOC115230118</name>
</gene>
<dbReference type="Proteomes" id="UP000515154">
    <property type="component" value="Unplaced"/>
</dbReference>
<reference evidence="4" key="1">
    <citation type="submission" date="2025-08" db="UniProtKB">
        <authorList>
            <consortium name="RefSeq"/>
        </authorList>
    </citation>
    <scope>IDENTIFICATION</scope>
</reference>
<dbReference type="Pfam" id="PF07885">
    <property type="entry name" value="Ion_trans_2"/>
    <property type="match status" value="1"/>
</dbReference>
<dbReference type="PRINTS" id="PR00169">
    <property type="entry name" value="KCHANNEL"/>
</dbReference>
<dbReference type="InterPro" id="IPR015449">
    <property type="entry name" value="K_chnl_Ca-activ_SK"/>
</dbReference>
<evidence type="ECO:0000259" key="2">
    <source>
        <dbReference type="Pfam" id="PF07885"/>
    </source>
</evidence>
<protein>
    <submittedName>
        <fullName evidence="4">Small conductance calcium-activated potassium channel protein 2-like</fullName>
    </submittedName>
</protein>
<dbReference type="Pfam" id="PF03530">
    <property type="entry name" value="SK_channel"/>
    <property type="match status" value="1"/>
</dbReference>
<dbReference type="Gene3D" id="1.10.287.70">
    <property type="match status" value="1"/>
</dbReference>
<feature type="transmembrane region" description="Helical" evidence="1">
    <location>
        <begin position="22"/>
        <end position="40"/>
    </location>
</feature>
<evidence type="ECO:0000313" key="4">
    <source>
        <dbReference type="RefSeq" id="XP_029656198.1"/>
    </source>
</evidence>
<dbReference type="AlphaFoldDB" id="A0A6P7TWT1"/>
<feature type="transmembrane region" description="Helical" evidence="1">
    <location>
        <begin position="93"/>
        <end position="119"/>
    </location>
</feature>
<dbReference type="SUPFAM" id="SSF81324">
    <property type="entry name" value="Voltage-gated potassium channels"/>
    <property type="match status" value="1"/>
</dbReference>
<dbReference type="RefSeq" id="XP_029656198.1">
    <property type="nucleotide sequence ID" value="XM_029800338.1"/>
</dbReference>
<dbReference type="GO" id="GO:0016020">
    <property type="term" value="C:membrane"/>
    <property type="evidence" value="ECO:0007669"/>
    <property type="project" value="InterPro"/>
</dbReference>
<organism evidence="3 4">
    <name type="scientific">Octopus sinensis</name>
    <name type="common">East Asian common octopus</name>
    <dbReference type="NCBI Taxonomy" id="2607531"/>
    <lineage>
        <taxon>Eukaryota</taxon>
        <taxon>Metazoa</taxon>
        <taxon>Spiralia</taxon>
        <taxon>Lophotrochozoa</taxon>
        <taxon>Mollusca</taxon>
        <taxon>Cephalopoda</taxon>
        <taxon>Coleoidea</taxon>
        <taxon>Octopodiformes</taxon>
        <taxon>Octopoda</taxon>
        <taxon>Incirrata</taxon>
        <taxon>Octopodidae</taxon>
        <taxon>Octopus</taxon>
    </lineage>
</organism>
<keyword evidence="1" id="KW-0472">Membrane</keyword>
<dbReference type="KEGG" id="osn:115230118"/>
<feature type="transmembrane region" description="Helical" evidence="1">
    <location>
        <begin position="139"/>
        <end position="157"/>
    </location>
</feature>
<name>A0A6P7TWT1_9MOLL</name>
<feature type="transmembrane region" description="Helical" evidence="1">
    <location>
        <begin position="238"/>
        <end position="257"/>
    </location>
</feature>
<feature type="transmembrane region" description="Helical" evidence="1">
    <location>
        <begin position="197"/>
        <end position="217"/>
    </location>
</feature>
<feature type="transmembrane region" description="Helical" evidence="1">
    <location>
        <begin position="60"/>
        <end position="81"/>
    </location>
</feature>
<feature type="transmembrane region" description="Helical" evidence="1">
    <location>
        <begin position="169"/>
        <end position="191"/>
    </location>
</feature>
<evidence type="ECO:0000313" key="3">
    <source>
        <dbReference type="Proteomes" id="UP000515154"/>
    </source>
</evidence>
<keyword evidence="1" id="KW-0812">Transmembrane</keyword>
<feature type="transmembrane region" description="Helical" evidence="1">
    <location>
        <begin position="263"/>
        <end position="282"/>
    </location>
</feature>
<evidence type="ECO:0000256" key="1">
    <source>
        <dbReference type="SAM" id="Phobius"/>
    </source>
</evidence>
<dbReference type="InterPro" id="IPR013099">
    <property type="entry name" value="K_chnl_dom"/>
</dbReference>
<feature type="domain" description="Potassium channel" evidence="2">
    <location>
        <begin position="209"/>
        <end position="282"/>
    </location>
</feature>
<sequence>MPEKASVCLLSMRMYYLKKKQILTNVALLTALTGLGVGIMDQELRFKNYYKPNSSFPMMLSVFLSLSTSILVLLILFYHYYKIKSRLLWDESISFIAYINLKDIFLIFLEVFVCLIHPVQIFDKKFPINAMLSFPDMTVAYFHLNSLLTILMFNRLYLVLRVFKLNSRYYTNFSPHVVGMLGHIDLNSTFIVKSLLYQYPIRMLIVMIATGFLISSWSLRACEISVDEIHGSFANSMWLVAITYMSVGYGDIVPISFCGRTTAVLTGIFGAFCTALLIAVVIPNLRFTKAERNVYEDFLKLENSKKIEEECVNVSKASHQIYEVAYLVILFSVVREF</sequence>
<accession>A0A6P7TWT1</accession>
<keyword evidence="1" id="KW-1133">Transmembrane helix</keyword>
<dbReference type="PANTHER" id="PTHR10153">
    <property type="entry name" value="SMALL CONDUCTANCE CALCIUM-ACTIVATED POTASSIUM CHANNEL"/>
    <property type="match status" value="1"/>
</dbReference>
<keyword evidence="3" id="KW-1185">Reference proteome</keyword>
<dbReference type="GO" id="GO:0016286">
    <property type="term" value="F:small conductance calcium-activated potassium channel activity"/>
    <property type="evidence" value="ECO:0007669"/>
    <property type="project" value="InterPro"/>
</dbReference>